<evidence type="ECO:0000313" key="3">
    <source>
        <dbReference type="Proteomes" id="UP000070498"/>
    </source>
</evidence>
<reference evidence="2 3" key="1">
    <citation type="submission" date="2015-11" db="EMBL/GenBank/DDBJ databases">
        <title>Draft genome sequence of Agrobacterium sp. R89-1.</title>
        <authorList>
            <person name="Zahradnik J."/>
            <person name="Kyslikova E."/>
            <person name="Palyzova A."/>
            <person name="Kyslik P."/>
        </authorList>
    </citation>
    <scope>NUCLEOTIDE SEQUENCE [LARGE SCALE GENOMIC DNA]</scope>
    <source>
        <strain evidence="2 3">R89-1</strain>
    </source>
</reference>
<evidence type="ECO:0000313" key="2">
    <source>
        <dbReference type="EMBL" id="KXG86103.1"/>
    </source>
</evidence>
<keyword evidence="3" id="KW-1185">Reference proteome</keyword>
<keyword evidence="1" id="KW-0732">Signal</keyword>
<sequence length="134" mass="14482">MMTLRHIIISALGSVIFCAGSASAAPRSQLQQDVEGYAVATCLTGLDDAALRGQGDGWASIIVQRGFGNVEDWQPLVDAVKSATSRKSMAVIKGDEISSKPMPVFYCSEIVDEPEVRNIIDETMEKMKPAYDGR</sequence>
<evidence type="ECO:0000256" key="1">
    <source>
        <dbReference type="SAM" id="SignalP"/>
    </source>
</evidence>
<comment type="caution">
    <text evidence="2">The sequence shown here is derived from an EMBL/GenBank/DDBJ whole genome shotgun (WGS) entry which is preliminary data.</text>
</comment>
<feature type="signal peptide" evidence="1">
    <location>
        <begin position="1"/>
        <end position="24"/>
    </location>
</feature>
<dbReference type="STRING" id="2052828.ATO67_05700"/>
<protein>
    <submittedName>
        <fullName evidence="2">Uncharacterized protein</fullName>
    </submittedName>
</protein>
<proteinExistence type="predicted"/>
<dbReference type="EMBL" id="LNUW01000028">
    <property type="protein sequence ID" value="KXG86103.1"/>
    <property type="molecule type" value="Genomic_DNA"/>
</dbReference>
<dbReference type="Proteomes" id="UP000070498">
    <property type="component" value="Unassembled WGS sequence"/>
</dbReference>
<gene>
    <name evidence="2" type="ORF">ATO67_05700</name>
</gene>
<organism evidence="2 3">
    <name type="scientific">Agrobacterium bohemicum</name>
    <dbReference type="NCBI Taxonomy" id="2052828"/>
    <lineage>
        <taxon>Bacteria</taxon>
        <taxon>Pseudomonadati</taxon>
        <taxon>Pseudomonadota</taxon>
        <taxon>Alphaproteobacteria</taxon>
        <taxon>Hyphomicrobiales</taxon>
        <taxon>Rhizobiaceae</taxon>
        <taxon>Rhizobium/Agrobacterium group</taxon>
        <taxon>Agrobacterium</taxon>
    </lineage>
</organism>
<accession>A0A135P3V0</accession>
<feature type="chain" id="PRO_5007466951" evidence="1">
    <location>
        <begin position="25"/>
        <end position="134"/>
    </location>
</feature>
<dbReference type="RefSeq" id="WP_067645474.1">
    <property type="nucleotide sequence ID" value="NZ_KQ961024.1"/>
</dbReference>
<name>A0A135P3V0_9HYPH</name>
<dbReference type="AlphaFoldDB" id="A0A135P3V0"/>